<sequence length="330" mass="35069">MSIPTPPLATNNDDDPYFSTLESIMRVTLAGFGGALAGLSFARRGRLAAATSAVSSTASSTGASLAGSTTSSINNVGKKRLQRQLTPIVRTIPPSTKPYVDRELPVTWALACMTFAGVVEGTRIISPTSVVWELINGESKEADSSNDGDVKESNVDEAIPFLQSMNENVLKSSMVAISDYMIGGAIAGAIFKGSAVRSSAGAKMDTSIMGMASSPGRAISGILPGAALGLFAGVAIVAMDHAQVLVKERLGHEEGEAYGEHVYHEVDVEMEIPEDVKAMSNEELMISIENLKNSMSDTFRQKDDIELTSSDDHKEVRDLISKLGFRPHRS</sequence>
<protein>
    <submittedName>
        <fullName evidence="2">Uncharacterized protein</fullName>
    </submittedName>
</protein>
<dbReference type="AlphaFoldDB" id="A0ABD3MMV8"/>
<keyword evidence="1" id="KW-0472">Membrane</keyword>
<accession>A0ABD3MMV8</accession>
<evidence type="ECO:0000313" key="3">
    <source>
        <dbReference type="Proteomes" id="UP001530293"/>
    </source>
</evidence>
<comment type="caution">
    <text evidence="2">The sequence shown here is derived from an EMBL/GenBank/DDBJ whole genome shotgun (WGS) entry which is preliminary data.</text>
</comment>
<reference evidence="2 3" key="1">
    <citation type="submission" date="2024-10" db="EMBL/GenBank/DDBJ databases">
        <title>Updated reference genomes for cyclostephanoid diatoms.</title>
        <authorList>
            <person name="Roberts W.R."/>
            <person name="Alverson A.J."/>
        </authorList>
    </citation>
    <scope>NUCLEOTIDE SEQUENCE [LARGE SCALE GENOMIC DNA]</scope>
    <source>
        <strain evidence="2 3">AJA232-27</strain>
    </source>
</reference>
<gene>
    <name evidence="2" type="ORF">ACHAWU_004046</name>
</gene>
<keyword evidence="3" id="KW-1185">Reference proteome</keyword>
<proteinExistence type="predicted"/>
<evidence type="ECO:0000256" key="1">
    <source>
        <dbReference type="SAM" id="Phobius"/>
    </source>
</evidence>
<dbReference type="Proteomes" id="UP001530293">
    <property type="component" value="Unassembled WGS sequence"/>
</dbReference>
<keyword evidence="1" id="KW-1133">Transmembrane helix</keyword>
<feature type="transmembrane region" description="Helical" evidence="1">
    <location>
        <begin position="23"/>
        <end position="42"/>
    </location>
</feature>
<organism evidence="2 3">
    <name type="scientific">Discostella pseudostelligera</name>
    <dbReference type="NCBI Taxonomy" id="259834"/>
    <lineage>
        <taxon>Eukaryota</taxon>
        <taxon>Sar</taxon>
        <taxon>Stramenopiles</taxon>
        <taxon>Ochrophyta</taxon>
        <taxon>Bacillariophyta</taxon>
        <taxon>Coscinodiscophyceae</taxon>
        <taxon>Thalassiosirophycidae</taxon>
        <taxon>Stephanodiscales</taxon>
        <taxon>Stephanodiscaceae</taxon>
        <taxon>Discostella</taxon>
    </lineage>
</organism>
<keyword evidence="1" id="KW-0812">Transmembrane</keyword>
<evidence type="ECO:0000313" key="2">
    <source>
        <dbReference type="EMBL" id="KAL3764234.1"/>
    </source>
</evidence>
<feature type="transmembrane region" description="Helical" evidence="1">
    <location>
        <begin position="218"/>
        <end position="239"/>
    </location>
</feature>
<dbReference type="EMBL" id="JALLBG020000108">
    <property type="protein sequence ID" value="KAL3764234.1"/>
    <property type="molecule type" value="Genomic_DNA"/>
</dbReference>
<name>A0ABD3MMV8_9STRA</name>